<dbReference type="GO" id="GO:0005737">
    <property type="term" value="C:cytoplasm"/>
    <property type="evidence" value="ECO:0007669"/>
    <property type="project" value="TreeGrafter"/>
</dbReference>
<dbReference type="GO" id="GO:0046872">
    <property type="term" value="F:metal ion binding"/>
    <property type="evidence" value="ECO:0007669"/>
    <property type="project" value="UniProtKB-KW"/>
</dbReference>
<accession>A0A2N2EAN1</accession>
<dbReference type="InterPro" id="IPR039356">
    <property type="entry name" value="YfbR/HDDC2"/>
</dbReference>
<sequence>MSNKNYQYPLNFQGKSLTKVVKVIDVLHKTPRTGWVDRKVKDPETVGEHTDELVFLAEKLFNIPGLNKMLKIHDWPESDKNVGDRRTDNSCPKSTRWTKDEKYQAELTAMKKICLELGIEGKKIFKLWLEFEEKKTERSQIAHQLDKLQMIVRAAKYQKEGQPIKVEEFIKEDGDKIKHPILKRVLDQAVIEIL</sequence>
<evidence type="ECO:0000313" key="5">
    <source>
        <dbReference type="Proteomes" id="UP000233517"/>
    </source>
</evidence>
<dbReference type="Proteomes" id="UP000233517">
    <property type="component" value="Unassembled WGS sequence"/>
</dbReference>
<comment type="caution">
    <text evidence="4">The sequence shown here is derived from an EMBL/GenBank/DDBJ whole genome shotgun (WGS) entry which is preliminary data.</text>
</comment>
<dbReference type="AlphaFoldDB" id="A0A2N2EAN1"/>
<keyword evidence="2" id="KW-0378">Hydrolase</keyword>
<dbReference type="Pfam" id="PF13023">
    <property type="entry name" value="HD_3"/>
    <property type="match status" value="1"/>
</dbReference>
<dbReference type="EMBL" id="PHAI01000001">
    <property type="protein sequence ID" value="PKM91736.1"/>
    <property type="molecule type" value="Genomic_DNA"/>
</dbReference>
<dbReference type="Gene3D" id="1.10.3210.10">
    <property type="entry name" value="Hypothetical protein af1432"/>
    <property type="match status" value="1"/>
</dbReference>
<dbReference type="SUPFAM" id="SSF109604">
    <property type="entry name" value="HD-domain/PDEase-like"/>
    <property type="match status" value="1"/>
</dbReference>
<reference evidence="4 5" key="1">
    <citation type="journal article" date="2017" name="ISME J.">
        <title>Potential for microbial H2 and metal transformations associated with novel bacteria and archaea in deep terrestrial subsurface sediments.</title>
        <authorList>
            <person name="Hernsdorf A.W."/>
            <person name="Amano Y."/>
            <person name="Miyakawa K."/>
            <person name="Ise K."/>
            <person name="Suzuki Y."/>
            <person name="Anantharaman K."/>
            <person name="Probst A."/>
            <person name="Burstein D."/>
            <person name="Thomas B.C."/>
            <person name="Banfield J.F."/>
        </authorList>
    </citation>
    <scope>NUCLEOTIDE SEQUENCE [LARGE SCALE GENOMIC DNA]</scope>
    <source>
        <strain evidence="4">HGW-Falkowbacteria-1</strain>
    </source>
</reference>
<organism evidence="4 5">
    <name type="scientific">Candidatus Falkowbacteria bacterium HGW-Falkowbacteria-1</name>
    <dbReference type="NCBI Taxonomy" id="2013768"/>
    <lineage>
        <taxon>Bacteria</taxon>
        <taxon>Candidatus Falkowiibacteriota</taxon>
    </lineage>
</organism>
<evidence type="ECO:0000313" key="4">
    <source>
        <dbReference type="EMBL" id="PKM91736.1"/>
    </source>
</evidence>
<protein>
    <recommendedName>
        <fullName evidence="3">HD domain-containing protein</fullName>
    </recommendedName>
</protein>
<gene>
    <name evidence="4" type="ORF">CVU82_00835</name>
</gene>
<dbReference type="PANTHER" id="PTHR11845">
    <property type="entry name" value="5'-DEOXYNUCLEOTIDASE HDDC2"/>
    <property type="match status" value="1"/>
</dbReference>
<proteinExistence type="predicted"/>
<evidence type="ECO:0000259" key="3">
    <source>
        <dbReference type="Pfam" id="PF13023"/>
    </source>
</evidence>
<dbReference type="GO" id="GO:0002953">
    <property type="term" value="F:5'-deoxynucleotidase activity"/>
    <property type="evidence" value="ECO:0007669"/>
    <property type="project" value="InterPro"/>
</dbReference>
<name>A0A2N2EAN1_9BACT</name>
<dbReference type="InterPro" id="IPR006674">
    <property type="entry name" value="HD_domain"/>
</dbReference>
<evidence type="ECO:0000256" key="2">
    <source>
        <dbReference type="ARBA" id="ARBA00022801"/>
    </source>
</evidence>
<keyword evidence="1" id="KW-0479">Metal-binding</keyword>
<evidence type="ECO:0000256" key="1">
    <source>
        <dbReference type="ARBA" id="ARBA00022723"/>
    </source>
</evidence>
<feature type="domain" description="HD" evidence="3">
    <location>
        <begin position="25"/>
        <end position="178"/>
    </location>
</feature>
<dbReference type="PANTHER" id="PTHR11845:SF13">
    <property type="entry name" value="5'-DEOXYNUCLEOTIDASE HDDC2"/>
    <property type="match status" value="1"/>
</dbReference>